<evidence type="ECO:0000259" key="26">
    <source>
        <dbReference type="Pfam" id="PF17900"/>
    </source>
</evidence>
<evidence type="ECO:0000256" key="9">
    <source>
        <dbReference type="ARBA" id="ARBA00022723"/>
    </source>
</evidence>
<feature type="domain" description="ERAP1-like C-terminal" evidence="25">
    <location>
        <begin position="590"/>
        <end position="920"/>
    </location>
</feature>
<dbReference type="InterPro" id="IPR042097">
    <property type="entry name" value="Aminopeptidase_N-like_N_sf"/>
</dbReference>
<protein>
    <recommendedName>
        <fullName evidence="22">Aminopeptidase</fullName>
        <ecNumber evidence="22">3.4.11.-</ecNumber>
    </recommendedName>
</protein>
<keyword evidence="28" id="KW-1185">Reference proteome</keyword>
<dbReference type="InterPro" id="IPR050344">
    <property type="entry name" value="Peptidase_M1_aminopeptidases"/>
</dbReference>
<feature type="chain" id="PRO_5005535039" description="Aminopeptidase" evidence="23">
    <location>
        <begin position="25"/>
        <end position="954"/>
    </location>
</feature>
<dbReference type="GO" id="GO:0098552">
    <property type="term" value="C:side of membrane"/>
    <property type="evidence" value="ECO:0007669"/>
    <property type="project" value="UniProtKB-KW"/>
</dbReference>
<evidence type="ECO:0000256" key="22">
    <source>
        <dbReference type="RuleBase" id="RU364040"/>
    </source>
</evidence>
<feature type="domain" description="Aminopeptidase N-like N-terminal" evidence="26">
    <location>
        <begin position="41"/>
        <end position="236"/>
    </location>
</feature>
<keyword evidence="5" id="KW-1003">Cell membrane</keyword>
<organism evidence="27 28">
    <name type="scientific">Lucilia cuprina</name>
    <name type="common">Green bottle fly</name>
    <name type="synonym">Australian sheep blowfly</name>
    <dbReference type="NCBI Taxonomy" id="7375"/>
    <lineage>
        <taxon>Eukaryota</taxon>
        <taxon>Metazoa</taxon>
        <taxon>Ecdysozoa</taxon>
        <taxon>Arthropoda</taxon>
        <taxon>Hexapoda</taxon>
        <taxon>Insecta</taxon>
        <taxon>Pterygota</taxon>
        <taxon>Neoptera</taxon>
        <taxon>Endopterygota</taxon>
        <taxon>Diptera</taxon>
        <taxon>Brachycera</taxon>
        <taxon>Muscomorpha</taxon>
        <taxon>Oestroidea</taxon>
        <taxon>Calliphoridae</taxon>
        <taxon>Luciliinae</taxon>
        <taxon>Lucilia</taxon>
    </lineage>
</organism>
<evidence type="ECO:0000256" key="12">
    <source>
        <dbReference type="ARBA" id="ARBA00022833"/>
    </source>
</evidence>
<dbReference type="SUPFAM" id="SSF63737">
    <property type="entry name" value="Leukotriene A4 hydrolase N-terminal domain"/>
    <property type="match status" value="1"/>
</dbReference>
<feature type="binding site" evidence="20">
    <location>
        <position position="347"/>
    </location>
    <ligand>
        <name>Zn(2+)</name>
        <dbReference type="ChEBI" id="CHEBI:29105"/>
        <note>catalytic</note>
    </ligand>
</feature>
<accession>A0A0L0BPV0</accession>
<evidence type="ECO:0000256" key="1">
    <source>
        <dbReference type="ARBA" id="ARBA00000098"/>
    </source>
</evidence>
<keyword evidence="18" id="KW-0449">Lipoprotein</keyword>
<evidence type="ECO:0000256" key="20">
    <source>
        <dbReference type="PIRSR" id="PIRSR634016-3"/>
    </source>
</evidence>
<keyword evidence="13" id="KW-1133">Transmembrane helix</keyword>
<evidence type="ECO:0000256" key="10">
    <source>
        <dbReference type="ARBA" id="ARBA00022729"/>
    </source>
</evidence>
<evidence type="ECO:0000256" key="3">
    <source>
        <dbReference type="ARBA" id="ARBA00004609"/>
    </source>
</evidence>
<dbReference type="Proteomes" id="UP000037069">
    <property type="component" value="Unassembled WGS sequence"/>
</dbReference>
<dbReference type="CDD" id="cd09601">
    <property type="entry name" value="M1_APN-Q_like"/>
    <property type="match status" value="1"/>
</dbReference>
<reference evidence="27 28" key="1">
    <citation type="journal article" date="2015" name="Nat. Commun.">
        <title>Lucilia cuprina genome unlocks parasitic fly biology to underpin future interventions.</title>
        <authorList>
            <person name="Anstead C.A."/>
            <person name="Korhonen P.K."/>
            <person name="Young N.D."/>
            <person name="Hall R.S."/>
            <person name="Jex A.R."/>
            <person name="Murali S.C."/>
            <person name="Hughes D.S."/>
            <person name="Lee S.F."/>
            <person name="Perry T."/>
            <person name="Stroehlein A.J."/>
            <person name="Ansell B.R."/>
            <person name="Breugelmans B."/>
            <person name="Hofmann A."/>
            <person name="Qu J."/>
            <person name="Dugan S."/>
            <person name="Lee S.L."/>
            <person name="Chao H."/>
            <person name="Dinh H."/>
            <person name="Han Y."/>
            <person name="Doddapaneni H.V."/>
            <person name="Worley K.C."/>
            <person name="Muzny D.M."/>
            <person name="Ioannidis P."/>
            <person name="Waterhouse R.M."/>
            <person name="Zdobnov E.M."/>
            <person name="James P.J."/>
            <person name="Bagnall N.H."/>
            <person name="Kotze A.C."/>
            <person name="Gibbs R.A."/>
            <person name="Richards S."/>
            <person name="Batterham P."/>
            <person name="Gasser R.B."/>
        </authorList>
    </citation>
    <scope>NUCLEOTIDE SEQUENCE [LARGE SCALE GENOMIC DNA]</scope>
    <source>
        <strain evidence="27 28">LS</strain>
        <tissue evidence="27">Full body</tissue>
    </source>
</reference>
<dbReference type="GO" id="GO:0006508">
    <property type="term" value="P:proteolysis"/>
    <property type="evidence" value="ECO:0007669"/>
    <property type="project" value="UniProtKB-KW"/>
</dbReference>
<keyword evidence="15" id="KW-0472">Membrane</keyword>
<evidence type="ECO:0000256" key="2">
    <source>
        <dbReference type="ARBA" id="ARBA00004167"/>
    </source>
</evidence>
<dbReference type="OMA" id="MWAFQAI"/>
<dbReference type="Gene3D" id="1.10.390.10">
    <property type="entry name" value="Neutral Protease Domain 2"/>
    <property type="match status" value="1"/>
</dbReference>
<keyword evidence="10 23" id="KW-0732">Signal</keyword>
<dbReference type="FunFam" id="1.25.50.20:FF:000001">
    <property type="entry name" value="Aminopeptidase"/>
    <property type="match status" value="1"/>
</dbReference>
<dbReference type="FunFam" id="2.60.40.1730:FF:000016">
    <property type="entry name" value="Aminopeptidase"/>
    <property type="match status" value="1"/>
</dbReference>
<dbReference type="InterPro" id="IPR034016">
    <property type="entry name" value="M1_APN-typ"/>
</dbReference>
<dbReference type="EMBL" id="JRES01001565">
    <property type="protein sequence ID" value="KNC22036.1"/>
    <property type="molecule type" value="Genomic_DNA"/>
</dbReference>
<feature type="signal peptide" evidence="23">
    <location>
        <begin position="1"/>
        <end position="24"/>
    </location>
</feature>
<dbReference type="GO" id="GO:0005886">
    <property type="term" value="C:plasma membrane"/>
    <property type="evidence" value="ECO:0007669"/>
    <property type="project" value="UniProtKB-SubCell"/>
</dbReference>
<keyword evidence="22" id="KW-0031">Aminopeptidase</keyword>
<evidence type="ECO:0000256" key="6">
    <source>
        <dbReference type="ARBA" id="ARBA00022622"/>
    </source>
</evidence>
<evidence type="ECO:0000256" key="15">
    <source>
        <dbReference type="ARBA" id="ARBA00023136"/>
    </source>
</evidence>
<dbReference type="Gene3D" id="2.60.40.1730">
    <property type="entry name" value="tricorn interacting facor f3 domain"/>
    <property type="match status" value="1"/>
</dbReference>
<dbReference type="PANTHER" id="PTHR11533:SF253">
    <property type="entry name" value="AMINOPEPTIDASE-RELATED"/>
    <property type="match status" value="1"/>
</dbReference>
<evidence type="ECO:0000256" key="19">
    <source>
        <dbReference type="PIRSR" id="PIRSR634016-1"/>
    </source>
</evidence>
<keyword evidence="7 22" id="KW-0645">Protease</keyword>
<dbReference type="InterPro" id="IPR014782">
    <property type="entry name" value="Peptidase_M1_dom"/>
</dbReference>
<gene>
    <name evidence="27" type="ORF">FF38_14213</name>
</gene>
<sequence>MRHSVAYLALFILGLSWFSSRSEAAIIDNSYNYYRLPTSIQPDRYKLKVITHLENPANLTFDGQVSIRFKVLQDTTNITLHSQNLTVDETRIKLKSYDDDQKMDCLLSVTQVPEQDYFIIQLCQTLRKGQNYKLKLYFNGVLNEKLHGYYRSSYVVKETNETRWLSVTQFEPAHARAAFPCLDEPEYKAKFVIWLGHHKSLTALSNMPLEKQAPLTGLNDFVWSVFEESVPMSTYLVAYTVNDFAYKQSEPNAESNNNIMFRTWARPEAIDQCNYASEVGPKVLKYYEDIFGIPFPLKKVDEIAIPDFSAGAMENWGLVTYRETALLFAPNVSSNSNKLRIAQVIAHELAHQWFGNLVTMKWWTDLWLNEGFATYVASLGVQHLSPEWESYNEESLENTLAIFRRDAQLSSHPISQPILNTSQIGERFDSISYKKGSAVLRMLHSILEEQAFFEGVSDYLKKHKYSNAEQDDLWSAFTEKAHSYERIQNEYDMKTIMDSWTLQTGYPLVKVTRDYNSGAVEITQHRFLENKTLTEQQISDKEQCWWVPLSYTTASAKNFKTTTPQNWLECNAEGKSKNLRLDNLAKKDEWVLFNIQLSGVYRVMYDIENWGLLNETLNSKDFTNIHIMNRAQLIDDVIWLAWSGYHDYDITFDLLEYLIQEREYLPWRAALEGLSSVNRLLKPFEANYELFKRYMRYIIKPVYYYLGGVNATTFEDSSSFTKVLHKSLIAGWACRLEMEDCVQNSIKYFQQWKTSRNPNTENNIPVDLRPTVYCTAIRHGNHDDWQFLWQRYKESNVATEKRTIIFSLACSRDTKTLANYVDMTYDKTGHIRKQDASYAFSSVARNEVGFPLAKQYFMENIDKLNDYYGPYSNDLGHLLSPLASQIISSEDLNKLSSLIDSKKELFKKSEKSVQSAFETINFNLQWIEHNVRDTKSRLQSRLTFMDFLKTDEEA</sequence>
<dbReference type="InterPro" id="IPR045357">
    <property type="entry name" value="Aminopeptidase_N-like_N"/>
</dbReference>
<evidence type="ECO:0000313" key="28">
    <source>
        <dbReference type="Proteomes" id="UP000037069"/>
    </source>
</evidence>
<dbReference type="InterPro" id="IPR027268">
    <property type="entry name" value="Peptidase_M4/M1_CTD_sf"/>
</dbReference>
<dbReference type="Gene3D" id="2.60.40.1910">
    <property type="match status" value="1"/>
</dbReference>
<dbReference type="EC" id="3.4.11.-" evidence="22"/>
<dbReference type="OrthoDB" id="510539at2759"/>
<feature type="binding site" evidence="20">
    <location>
        <position position="351"/>
    </location>
    <ligand>
        <name>Zn(2+)</name>
        <dbReference type="ChEBI" id="CHEBI:29105"/>
        <note>catalytic</note>
    </ligand>
</feature>
<evidence type="ECO:0000313" key="27">
    <source>
        <dbReference type="EMBL" id="KNC22036.1"/>
    </source>
</evidence>
<evidence type="ECO:0000256" key="21">
    <source>
        <dbReference type="PIRSR" id="PIRSR634016-4"/>
    </source>
</evidence>
<comment type="caution">
    <text evidence="27">The sequence shown here is derived from an EMBL/GenBank/DDBJ whole genome shotgun (WGS) entry which is preliminary data.</text>
</comment>
<comment type="catalytic activity">
    <reaction evidence="1">
        <text>Release of an N-terminal amino acid, Xaa-|-Yaa- from a peptide, amide or arylamide. Xaa is preferably Ala, but may be most amino acids including Pro (slow action). When a terminal hydrophobic residue is followed by a prolyl residue, the two may be released as an intact Xaa-Pro dipeptide.</text>
        <dbReference type="EC" id="3.4.11.2"/>
    </reaction>
</comment>
<dbReference type="AlphaFoldDB" id="A0A0L0BPV0"/>
<evidence type="ECO:0000256" key="14">
    <source>
        <dbReference type="ARBA" id="ARBA00023049"/>
    </source>
</evidence>
<comment type="subcellular location">
    <subcellularLocation>
        <location evidence="3">Cell membrane</location>
        <topology evidence="3">Lipid-anchor</topology>
        <topology evidence="3">GPI-anchor</topology>
    </subcellularLocation>
    <subcellularLocation>
        <location evidence="2">Membrane</location>
        <topology evidence="2">Single-pass membrane protein</topology>
    </subcellularLocation>
</comment>
<dbReference type="InterPro" id="IPR001930">
    <property type="entry name" value="Peptidase_M1"/>
</dbReference>
<keyword evidence="16" id="KW-1015">Disulfide bond</keyword>
<dbReference type="InterPro" id="IPR024571">
    <property type="entry name" value="ERAP1-like_C_dom"/>
</dbReference>
<dbReference type="PANTHER" id="PTHR11533">
    <property type="entry name" value="PROTEASE M1 ZINC METALLOPROTEASE"/>
    <property type="match status" value="1"/>
</dbReference>
<keyword evidence="12 20" id="KW-0862">Zinc</keyword>
<evidence type="ECO:0000256" key="23">
    <source>
        <dbReference type="SAM" id="SignalP"/>
    </source>
</evidence>
<evidence type="ECO:0000259" key="24">
    <source>
        <dbReference type="Pfam" id="PF01433"/>
    </source>
</evidence>
<dbReference type="GO" id="GO:0005615">
    <property type="term" value="C:extracellular space"/>
    <property type="evidence" value="ECO:0007669"/>
    <property type="project" value="TreeGrafter"/>
</dbReference>
<comment type="cofactor">
    <cofactor evidence="20 22">
        <name>Zn(2+)</name>
        <dbReference type="ChEBI" id="CHEBI:29105"/>
    </cofactor>
    <text evidence="20 22">Binds 1 zinc ion per subunit.</text>
</comment>
<comment type="similarity">
    <text evidence="4 22">Belongs to the peptidase M1 family.</text>
</comment>
<evidence type="ECO:0000259" key="25">
    <source>
        <dbReference type="Pfam" id="PF11838"/>
    </source>
</evidence>
<keyword evidence="8" id="KW-0812">Transmembrane</keyword>
<name>A0A0L0BPV0_LUCCU</name>
<evidence type="ECO:0000256" key="5">
    <source>
        <dbReference type="ARBA" id="ARBA00022475"/>
    </source>
</evidence>
<evidence type="ECO:0000256" key="7">
    <source>
        <dbReference type="ARBA" id="ARBA00022670"/>
    </source>
</evidence>
<feature type="site" description="Transition state stabilizer" evidence="21">
    <location>
        <position position="433"/>
    </location>
</feature>
<dbReference type="STRING" id="7375.A0A0L0BPV0"/>
<dbReference type="GO" id="GO:0008270">
    <property type="term" value="F:zinc ion binding"/>
    <property type="evidence" value="ECO:0007669"/>
    <property type="project" value="UniProtKB-UniRule"/>
</dbReference>
<dbReference type="SUPFAM" id="SSF55486">
    <property type="entry name" value="Metalloproteases ('zincins'), catalytic domain"/>
    <property type="match status" value="1"/>
</dbReference>
<keyword evidence="11 22" id="KW-0378">Hydrolase</keyword>
<keyword evidence="6" id="KW-0336">GPI-anchor</keyword>
<feature type="active site" description="Proton acceptor" evidence="19">
    <location>
        <position position="348"/>
    </location>
</feature>
<feature type="domain" description="Peptidase M1 membrane alanine aminopeptidase" evidence="24">
    <location>
        <begin position="275"/>
        <end position="500"/>
    </location>
</feature>
<keyword evidence="17" id="KW-0325">Glycoprotein</keyword>
<evidence type="ECO:0000256" key="13">
    <source>
        <dbReference type="ARBA" id="ARBA00022989"/>
    </source>
</evidence>
<dbReference type="GO" id="GO:0070006">
    <property type="term" value="F:metalloaminopeptidase activity"/>
    <property type="evidence" value="ECO:0007669"/>
    <property type="project" value="TreeGrafter"/>
</dbReference>
<dbReference type="FunFam" id="1.10.390.10:FF:000016">
    <property type="entry name" value="Glutamyl aminopeptidase"/>
    <property type="match status" value="1"/>
</dbReference>
<evidence type="ECO:0000256" key="17">
    <source>
        <dbReference type="ARBA" id="ARBA00023180"/>
    </source>
</evidence>
<dbReference type="Pfam" id="PF01433">
    <property type="entry name" value="Peptidase_M1"/>
    <property type="match status" value="1"/>
</dbReference>
<dbReference type="Gene3D" id="1.25.50.20">
    <property type="match status" value="1"/>
</dbReference>
<dbReference type="Pfam" id="PF17900">
    <property type="entry name" value="Peptidase_M1_N"/>
    <property type="match status" value="1"/>
</dbReference>
<dbReference type="Pfam" id="PF11838">
    <property type="entry name" value="ERAP1_C"/>
    <property type="match status" value="1"/>
</dbReference>
<feature type="binding site" evidence="20">
    <location>
        <position position="370"/>
    </location>
    <ligand>
        <name>Zn(2+)</name>
        <dbReference type="ChEBI" id="CHEBI:29105"/>
        <note>catalytic</note>
    </ligand>
</feature>
<keyword evidence="14 22" id="KW-0482">Metalloprotease</keyword>
<dbReference type="GO" id="GO:0042277">
    <property type="term" value="F:peptide binding"/>
    <property type="evidence" value="ECO:0007669"/>
    <property type="project" value="TreeGrafter"/>
</dbReference>
<dbReference type="GO" id="GO:0043171">
    <property type="term" value="P:peptide catabolic process"/>
    <property type="evidence" value="ECO:0007669"/>
    <property type="project" value="TreeGrafter"/>
</dbReference>
<proteinExistence type="inferred from homology"/>
<dbReference type="GO" id="GO:0016285">
    <property type="term" value="F:alanyl aminopeptidase activity"/>
    <property type="evidence" value="ECO:0007669"/>
    <property type="project" value="UniProtKB-EC"/>
</dbReference>
<evidence type="ECO:0000256" key="16">
    <source>
        <dbReference type="ARBA" id="ARBA00023157"/>
    </source>
</evidence>
<evidence type="ECO:0000256" key="18">
    <source>
        <dbReference type="ARBA" id="ARBA00023288"/>
    </source>
</evidence>
<dbReference type="PRINTS" id="PR00756">
    <property type="entry name" value="ALADIPTASE"/>
</dbReference>
<dbReference type="FunFam" id="2.60.40.1910:FF:000008">
    <property type="entry name" value="Aminopeptidase"/>
    <property type="match status" value="1"/>
</dbReference>
<evidence type="ECO:0000256" key="11">
    <source>
        <dbReference type="ARBA" id="ARBA00022801"/>
    </source>
</evidence>
<keyword evidence="9 20" id="KW-0479">Metal-binding</keyword>
<evidence type="ECO:0000256" key="8">
    <source>
        <dbReference type="ARBA" id="ARBA00022692"/>
    </source>
</evidence>
<evidence type="ECO:0000256" key="4">
    <source>
        <dbReference type="ARBA" id="ARBA00010136"/>
    </source>
</evidence>
<dbReference type="GO" id="GO:0005737">
    <property type="term" value="C:cytoplasm"/>
    <property type="evidence" value="ECO:0007669"/>
    <property type="project" value="TreeGrafter"/>
</dbReference>